<evidence type="ECO:0000256" key="11">
    <source>
        <dbReference type="ARBA" id="ARBA00023268"/>
    </source>
</evidence>
<dbReference type="GO" id="GO:0009231">
    <property type="term" value="P:riboflavin biosynthetic process"/>
    <property type="evidence" value="ECO:0007669"/>
    <property type="project" value="InterPro"/>
</dbReference>
<dbReference type="EC" id="2.7.1.26" evidence="14"/>
<evidence type="ECO:0000256" key="14">
    <source>
        <dbReference type="PIRNR" id="PIRNR004491"/>
    </source>
</evidence>
<dbReference type="GO" id="GO:0003919">
    <property type="term" value="F:FMN adenylyltransferase activity"/>
    <property type="evidence" value="ECO:0007669"/>
    <property type="project" value="UniProtKB-UniRule"/>
</dbReference>
<dbReference type="InterPro" id="IPR023468">
    <property type="entry name" value="Riboflavin_kinase"/>
</dbReference>
<comment type="pathway">
    <text evidence="1 14">Cofactor biosynthesis; FAD biosynthesis; FAD from FMN: step 1/1.</text>
</comment>
<evidence type="ECO:0000256" key="1">
    <source>
        <dbReference type="ARBA" id="ARBA00004726"/>
    </source>
</evidence>
<sequence length="305" mass="34996">MKYFTQTTNFHVEEPTAITLGKFDGLHLGHKKLIKHVIEKKVLGAKSVLFTFDTPPGAVMKEQVQEVLTTNEERRIFAEEAGIDYLIECPFVPEIRNMEPEEFIKDIVEKLNIKFFIVGPDFRFGHQRKGDTDLLVKLGADFGYHVEVIEKEQLDGIDISSTYIREEIQKGNIEKGNQLLGYPFTVRGEVIPGRKFGRKIGMPTTNLLPVRQKLLPPNGVYISATIVRGKKYSSVTNIGYKPTVGATETRGVETYIFDYDMDIYGETIEVQLLRYLRMEKKFDSVDQLKEQMQKDILLARNFHKI</sequence>
<feature type="domain" description="Riboflavin kinase" evidence="15">
    <location>
        <begin position="179"/>
        <end position="304"/>
    </location>
</feature>
<dbReference type="InterPro" id="IPR014729">
    <property type="entry name" value="Rossmann-like_a/b/a_fold"/>
</dbReference>
<dbReference type="GO" id="GO:0009398">
    <property type="term" value="P:FMN biosynthetic process"/>
    <property type="evidence" value="ECO:0007669"/>
    <property type="project" value="UniProtKB-UniRule"/>
</dbReference>
<evidence type="ECO:0000256" key="8">
    <source>
        <dbReference type="ARBA" id="ARBA00022777"/>
    </source>
</evidence>
<dbReference type="InterPro" id="IPR015864">
    <property type="entry name" value="FAD_synthase"/>
</dbReference>
<evidence type="ECO:0000256" key="10">
    <source>
        <dbReference type="ARBA" id="ARBA00022840"/>
    </source>
</evidence>
<accession>A0A371AXR1</accession>
<evidence type="ECO:0000256" key="5">
    <source>
        <dbReference type="ARBA" id="ARBA00022679"/>
    </source>
</evidence>
<dbReference type="InterPro" id="IPR002606">
    <property type="entry name" value="Riboflavin_kinase_bac"/>
</dbReference>
<dbReference type="EC" id="2.7.7.2" evidence="14"/>
<name>A0A371AXR1_9FIRM</name>
<keyword evidence="3 14" id="KW-0285">Flavoprotein</keyword>
<dbReference type="SUPFAM" id="SSF82114">
    <property type="entry name" value="Riboflavin kinase-like"/>
    <property type="match status" value="1"/>
</dbReference>
<evidence type="ECO:0000313" key="16">
    <source>
        <dbReference type="EMBL" id="RDU24368.1"/>
    </source>
</evidence>
<reference evidence="16 17" key="1">
    <citation type="submission" date="2018-07" db="EMBL/GenBank/DDBJ databases">
        <title>Anaerosacharophilus polymeroproducens gen. nov. sp. nov., an anaerobic bacterium isolated from salt field.</title>
        <authorList>
            <person name="Kim W."/>
            <person name="Yang S.-H."/>
            <person name="Oh J."/>
            <person name="Lee J.-H."/>
            <person name="Kwon K.K."/>
        </authorList>
    </citation>
    <scope>NUCLEOTIDE SEQUENCE [LARGE SCALE GENOMIC DNA]</scope>
    <source>
        <strain evidence="16 17">MCWD5</strain>
    </source>
</reference>
<dbReference type="GO" id="GO:0008531">
    <property type="term" value="F:riboflavin kinase activity"/>
    <property type="evidence" value="ECO:0007669"/>
    <property type="project" value="UniProtKB-UniRule"/>
</dbReference>
<keyword evidence="10 14" id="KW-0067">ATP-binding</keyword>
<comment type="catalytic activity">
    <reaction evidence="12 14">
        <text>riboflavin + ATP = FMN + ADP + H(+)</text>
        <dbReference type="Rhea" id="RHEA:14357"/>
        <dbReference type="ChEBI" id="CHEBI:15378"/>
        <dbReference type="ChEBI" id="CHEBI:30616"/>
        <dbReference type="ChEBI" id="CHEBI:57986"/>
        <dbReference type="ChEBI" id="CHEBI:58210"/>
        <dbReference type="ChEBI" id="CHEBI:456216"/>
        <dbReference type="EC" id="2.7.1.26"/>
    </reaction>
</comment>
<evidence type="ECO:0000256" key="9">
    <source>
        <dbReference type="ARBA" id="ARBA00022827"/>
    </source>
</evidence>
<organism evidence="16 17">
    <name type="scientific">Anaerosacchariphilus polymeriproducens</name>
    <dbReference type="NCBI Taxonomy" id="1812858"/>
    <lineage>
        <taxon>Bacteria</taxon>
        <taxon>Bacillati</taxon>
        <taxon>Bacillota</taxon>
        <taxon>Clostridia</taxon>
        <taxon>Lachnospirales</taxon>
        <taxon>Lachnospiraceae</taxon>
        <taxon>Anaerosacchariphilus</taxon>
    </lineage>
</organism>
<dbReference type="PANTHER" id="PTHR22749">
    <property type="entry name" value="RIBOFLAVIN KINASE/FMN ADENYLYLTRANSFERASE"/>
    <property type="match status" value="1"/>
</dbReference>
<keyword evidence="5 14" id="KW-0808">Transferase</keyword>
<evidence type="ECO:0000256" key="4">
    <source>
        <dbReference type="ARBA" id="ARBA00022643"/>
    </source>
</evidence>
<evidence type="ECO:0000256" key="13">
    <source>
        <dbReference type="ARBA" id="ARBA00049494"/>
    </source>
</evidence>
<dbReference type="GO" id="GO:0006747">
    <property type="term" value="P:FAD biosynthetic process"/>
    <property type="evidence" value="ECO:0007669"/>
    <property type="project" value="UniProtKB-UniRule"/>
</dbReference>
<dbReference type="CDD" id="cd02064">
    <property type="entry name" value="FAD_synthetase_N"/>
    <property type="match status" value="1"/>
</dbReference>
<keyword evidence="11" id="KW-0511">Multifunctional enzyme</keyword>
<keyword evidence="17" id="KW-1185">Reference proteome</keyword>
<comment type="pathway">
    <text evidence="2 14">Cofactor biosynthesis; FMN biosynthesis; FMN from riboflavin (ATP route): step 1/1.</text>
</comment>
<keyword evidence="4 14" id="KW-0288">FMN</keyword>
<evidence type="ECO:0000256" key="3">
    <source>
        <dbReference type="ARBA" id="ARBA00022630"/>
    </source>
</evidence>
<dbReference type="InterPro" id="IPR023465">
    <property type="entry name" value="Riboflavin_kinase_dom_sf"/>
</dbReference>
<dbReference type="Pfam" id="PF06574">
    <property type="entry name" value="FAD_syn"/>
    <property type="match status" value="1"/>
</dbReference>
<keyword evidence="8 14" id="KW-0418">Kinase</keyword>
<protein>
    <recommendedName>
        <fullName evidence="14">Riboflavin biosynthesis protein</fullName>
    </recommendedName>
    <domain>
        <recommendedName>
            <fullName evidence="14">Riboflavin kinase</fullName>
            <ecNumber evidence="14">2.7.1.26</ecNumber>
        </recommendedName>
        <alternativeName>
            <fullName evidence="14">Flavokinase</fullName>
        </alternativeName>
    </domain>
    <domain>
        <recommendedName>
            <fullName evidence="14">FMN adenylyltransferase</fullName>
            <ecNumber evidence="14">2.7.7.2</ecNumber>
        </recommendedName>
        <alternativeName>
            <fullName evidence="14">FAD pyrophosphorylase</fullName>
        </alternativeName>
        <alternativeName>
            <fullName evidence="14">FAD synthase</fullName>
        </alternativeName>
    </domain>
</protein>
<dbReference type="UniPathway" id="UPA00277">
    <property type="reaction ID" value="UER00407"/>
</dbReference>
<dbReference type="RefSeq" id="WP_115481112.1">
    <property type="nucleotide sequence ID" value="NZ_QRCT01000013.1"/>
</dbReference>
<evidence type="ECO:0000256" key="12">
    <source>
        <dbReference type="ARBA" id="ARBA00047880"/>
    </source>
</evidence>
<dbReference type="Gene3D" id="2.40.30.30">
    <property type="entry name" value="Riboflavin kinase-like"/>
    <property type="match status" value="1"/>
</dbReference>
<dbReference type="PANTHER" id="PTHR22749:SF6">
    <property type="entry name" value="RIBOFLAVIN KINASE"/>
    <property type="match status" value="1"/>
</dbReference>
<evidence type="ECO:0000259" key="15">
    <source>
        <dbReference type="SMART" id="SM00904"/>
    </source>
</evidence>
<proteinExistence type="inferred from homology"/>
<dbReference type="Pfam" id="PF01687">
    <property type="entry name" value="Flavokinase"/>
    <property type="match status" value="1"/>
</dbReference>
<evidence type="ECO:0000256" key="7">
    <source>
        <dbReference type="ARBA" id="ARBA00022741"/>
    </source>
</evidence>
<dbReference type="PIRSF" id="PIRSF004491">
    <property type="entry name" value="FAD_Synth"/>
    <property type="match status" value="1"/>
</dbReference>
<keyword evidence="6 14" id="KW-0548">Nucleotidyltransferase</keyword>
<dbReference type="NCBIfam" id="TIGR00083">
    <property type="entry name" value="ribF"/>
    <property type="match status" value="1"/>
</dbReference>
<dbReference type="UniPathway" id="UPA00276">
    <property type="reaction ID" value="UER00406"/>
</dbReference>
<dbReference type="SUPFAM" id="SSF52374">
    <property type="entry name" value="Nucleotidylyl transferase"/>
    <property type="match status" value="1"/>
</dbReference>
<dbReference type="EMBL" id="QRCT01000013">
    <property type="protein sequence ID" value="RDU24368.1"/>
    <property type="molecule type" value="Genomic_DNA"/>
</dbReference>
<dbReference type="Proteomes" id="UP000255036">
    <property type="component" value="Unassembled WGS sequence"/>
</dbReference>
<evidence type="ECO:0000256" key="6">
    <source>
        <dbReference type="ARBA" id="ARBA00022695"/>
    </source>
</evidence>
<evidence type="ECO:0000313" key="17">
    <source>
        <dbReference type="Proteomes" id="UP000255036"/>
    </source>
</evidence>
<dbReference type="SMART" id="SM00904">
    <property type="entry name" value="Flavokinase"/>
    <property type="match status" value="1"/>
</dbReference>
<comment type="similarity">
    <text evidence="14">Belongs to the ribF family.</text>
</comment>
<dbReference type="Gene3D" id="3.40.50.620">
    <property type="entry name" value="HUPs"/>
    <property type="match status" value="1"/>
</dbReference>
<gene>
    <name evidence="16" type="ORF">DWV06_05180</name>
</gene>
<comment type="catalytic activity">
    <reaction evidence="13 14">
        <text>FMN + ATP + H(+) = FAD + diphosphate</text>
        <dbReference type="Rhea" id="RHEA:17237"/>
        <dbReference type="ChEBI" id="CHEBI:15378"/>
        <dbReference type="ChEBI" id="CHEBI:30616"/>
        <dbReference type="ChEBI" id="CHEBI:33019"/>
        <dbReference type="ChEBI" id="CHEBI:57692"/>
        <dbReference type="ChEBI" id="CHEBI:58210"/>
        <dbReference type="EC" id="2.7.7.2"/>
    </reaction>
</comment>
<keyword evidence="9 14" id="KW-0274">FAD</keyword>
<evidence type="ECO:0000256" key="2">
    <source>
        <dbReference type="ARBA" id="ARBA00005201"/>
    </source>
</evidence>
<dbReference type="NCBIfam" id="NF004162">
    <property type="entry name" value="PRK05627.1-5"/>
    <property type="match status" value="1"/>
</dbReference>
<keyword evidence="7 14" id="KW-0547">Nucleotide-binding</keyword>
<dbReference type="AlphaFoldDB" id="A0A371AXR1"/>
<dbReference type="FunFam" id="3.40.50.620:FF:000021">
    <property type="entry name" value="Riboflavin biosynthesis protein"/>
    <property type="match status" value="1"/>
</dbReference>
<comment type="caution">
    <text evidence="16">The sequence shown here is derived from an EMBL/GenBank/DDBJ whole genome shotgun (WGS) entry which is preliminary data.</text>
</comment>
<dbReference type="GO" id="GO:0005524">
    <property type="term" value="F:ATP binding"/>
    <property type="evidence" value="ECO:0007669"/>
    <property type="project" value="UniProtKB-UniRule"/>
</dbReference>
<dbReference type="OrthoDB" id="9803667at2"/>
<dbReference type="InterPro" id="IPR015865">
    <property type="entry name" value="Riboflavin_kinase_bac/euk"/>
</dbReference>